<feature type="domain" description="GAF" evidence="2">
    <location>
        <begin position="16"/>
        <end position="80"/>
    </location>
</feature>
<organism evidence="3 4">
    <name type="scientific">Siccirubricoccus deserti</name>
    <dbReference type="NCBI Taxonomy" id="2013562"/>
    <lineage>
        <taxon>Bacteria</taxon>
        <taxon>Pseudomonadati</taxon>
        <taxon>Pseudomonadota</taxon>
        <taxon>Alphaproteobacteria</taxon>
        <taxon>Acetobacterales</taxon>
        <taxon>Roseomonadaceae</taxon>
        <taxon>Siccirubricoccus</taxon>
    </lineage>
</organism>
<dbReference type="InterPro" id="IPR003018">
    <property type="entry name" value="GAF"/>
</dbReference>
<evidence type="ECO:0000313" key="3">
    <source>
        <dbReference type="EMBL" id="MBC4017767.1"/>
    </source>
</evidence>
<dbReference type="Proteomes" id="UP000600101">
    <property type="component" value="Unassembled WGS sequence"/>
</dbReference>
<dbReference type="EMBL" id="JACOMF010000034">
    <property type="protein sequence ID" value="MBC4017767.1"/>
    <property type="molecule type" value="Genomic_DNA"/>
</dbReference>
<evidence type="ECO:0000259" key="2">
    <source>
        <dbReference type="Pfam" id="PF01590"/>
    </source>
</evidence>
<dbReference type="InterPro" id="IPR029016">
    <property type="entry name" value="GAF-like_dom_sf"/>
</dbReference>
<gene>
    <name evidence="3" type="ORF">H7965_20905</name>
</gene>
<proteinExistence type="predicted"/>
<name>A0A9X0R3D7_9PROT</name>
<dbReference type="Pfam" id="PF01590">
    <property type="entry name" value="GAF"/>
    <property type="match status" value="1"/>
</dbReference>
<evidence type="ECO:0000256" key="1">
    <source>
        <dbReference type="SAM" id="MobiDB-lite"/>
    </source>
</evidence>
<evidence type="ECO:0000313" key="4">
    <source>
        <dbReference type="Proteomes" id="UP000600101"/>
    </source>
</evidence>
<dbReference type="SUPFAM" id="SSF55781">
    <property type="entry name" value="GAF domain-like"/>
    <property type="match status" value="1"/>
</dbReference>
<comment type="caution">
    <text evidence="3">The sequence shown here is derived from an EMBL/GenBank/DDBJ whole genome shotgun (WGS) entry which is preliminary data.</text>
</comment>
<keyword evidence="4" id="KW-1185">Reference proteome</keyword>
<dbReference type="Gene3D" id="3.30.450.40">
    <property type="match status" value="1"/>
</dbReference>
<protein>
    <submittedName>
        <fullName evidence="3">GAF domain-containing protein</fullName>
    </submittedName>
</protein>
<sequence length="124" mass="13333">MPLRLPRPAKRAAGGDRRFPHHPECGLHPVLVGHGIVSLLSIQIRLDGNIWGMLEVDSGQPGQFDDLDAEFLEALAARCSAGRPSPGPTPAAVAYKDFGESWPLSPSIMIYDFRGSGWPSLGGF</sequence>
<feature type="region of interest" description="Disordered" evidence="1">
    <location>
        <begin position="1"/>
        <end position="20"/>
    </location>
</feature>
<accession>A0A9X0R3D7</accession>
<dbReference type="AlphaFoldDB" id="A0A9X0R3D7"/>
<reference evidence="3" key="1">
    <citation type="submission" date="2020-08" db="EMBL/GenBank/DDBJ databases">
        <authorList>
            <person name="Hu Y."/>
            <person name="Nguyen S.V."/>
            <person name="Li F."/>
            <person name="Fanning S."/>
        </authorList>
    </citation>
    <scope>NUCLEOTIDE SEQUENCE</scope>
    <source>
        <strain evidence="3">SYSU D8009</strain>
    </source>
</reference>